<accession>A0A0A6FEW0</accession>
<dbReference type="CDD" id="cd04301">
    <property type="entry name" value="NAT_SF"/>
    <property type="match status" value="1"/>
</dbReference>
<dbReference type="SMART" id="SM00347">
    <property type="entry name" value="HTH_MARR"/>
    <property type="match status" value="1"/>
</dbReference>
<gene>
    <name evidence="4" type="ORF">NZ35_20690</name>
</gene>
<reference evidence="4 5" key="1">
    <citation type="submission" date="2014-10" db="EMBL/GenBank/DDBJ databases">
        <title>Draft genome sequence of Pseudomonas chlororaphis EA105.</title>
        <authorList>
            <person name="McCully L.M."/>
            <person name="Bitzer A.S."/>
            <person name="Spence C."/>
            <person name="Bais H."/>
            <person name="Silby M.W."/>
        </authorList>
    </citation>
    <scope>NUCLEOTIDE SEQUENCE [LARGE SCALE GENOMIC DNA]</scope>
    <source>
        <strain evidence="4 5">EA105</strain>
    </source>
</reference>
<dbReference type="PANTHER" id="PTHR13947">
    <property type="entry name" value="GNAT FAMILY N-ACETYLTRANSFERASE"/>
    <property type="match status" value="1"/>
</dbReference>
<dbReference type="InterPro" id="IPR016181">
    <property type="entry name" value="Acyl_CoA_acyltransferase"/>
</dbReference>
<dbReference type="PATRIC" id="fig|587753.9.peg.2785"/>
<dbReference type="InterPro" id="IPR000182">
    <property type="entry name" value="GNAT_dom"/>
</dbReference>
<sequence length="307" mass="34709">MSSNHLLEQADIVRGFNRFYTHQIGVLQEHLLQSDYSLTELRILYELASRGDLTSADLRQMLGLDAGYMSRIISGFEKRGLIQKVPSPTDARAAQLHLTDLGREILIPLEKASREQIVAMLERLPEPQQKQLIGAMTLIQTLLQGNQDSTCVLRDPQPGDMGTVMQQQAALYSREYGWNSEFETLVAEVVAKYLRDYDPTCERCWIAEKDGKVIGSVFIVREDETTAKLRMLYVDASARGLGIGSRLVEECLRFARQVGYQKMTLWTTSNLTAARKIYQQAGFELVEEEAVHSFGKDLVSQTWARAL</sequence>
<evidence type="ECO:0000259" key="2">
    <source>
        <dbReference type="PROSITE" id="PS50995"/>
    </source>
</evidence>
<dbReference type="GO" id="GO:0008080">
    <property type="term" value="F:N-acetyltransferase activity"/>
    <property type="evidence" value="ECO:0007669"/>
    <property type="project" value="InterPro"/>
</dbReference>
<evidence type="ECO:0000313" key="5">
    <source>
        <dbReference type="Proteomes" id="UP000030564"/>
    </source>
</evidence>
<protein>
    <submittedName>
        <fullName evidence="4">MarR family transcriptional regulator</fullName>
    </submittedName>
</protein>
<dbReference type="SUPFAM" id="SSF46785">
    <property type="entry name" value="Winged helix' DNA-binding domain"/>
    <property type="match status" value="1"/>
</dbReference>
<evidence type="ECO:0000313" key="4">
    <source>
        <dbReference type="EMBL" id="KHA71326.1"/>
    </source>
</evidence>
<dbReference type="EMBL" id="JSFK01000023">
    <property type="protein sequence ID" value="KHA71326.1"/>
    <property type="molecule type" value="Genomic_DNA"/>
</dbReference>
<evidence type="ECO:0000256" key="1">
    <source>
        <dbReference type="ARBA" id="ARBA00022679"/>
    </source>
</evidence>
<feature type="domain" description="N-acetyltransferase" evidence="3">
    <location>
        <begin position="151"/>
        <end position="305"/>
    </location>
</feature>
<dbReference type="PROSITE" id="PS50995">
    <property type="entry name" value="HTH_MARR_2"/>
    <property type="match status" value="1"/>
</dbReference>
<feature type="domain" description="HTH marR-type" evidence="2">
    <location>
        <begin position="1"/>
        <end position="141"/>
    </location>
</feature>
<dbReference type="PANTHER" id="PTHR13947:SF37">
    <property type="entry name" value="LD18367P"/>
    <property type="match status" value="1"/>
</dbReference>
<dbReference type="Proteomes" id="UP000030564">
    <property type="component" value="Unassembled WGS sequence"/>
</dbReference>
<dbReference type="OrthoDB" id="273614at2"/>
<comment type="caution">
    <text evidence="4">The sequence shown here is derived from an EMBL/GenBank/DDBJ whole genome shotgun (WGS) entry which is preliminary data.</text>
</comment>
<dbReference type="InterPro" id="IPR000835">
    <property type="entry name" value="HTH_MarR-typ"/>
</dbReference>
<dbReference type="AlphaFoldDB" id="A0A0A6FEW0"/>
<proteinExistence type="predicted"/>
<dbReference type="PROSITE" id="PS51186">
    <property type="entry name" value="GNAT"/>
    <property type="match status" value="1"/>
</dbReference>
<evidence type="ECO:0000259" key="3">
    <source>
        <dbReference type="PROSITE" id="PS51186"/>
    </source>
</evidence>
<keyword evidence="1" id="KW-0808">Transferase</keyword>
<organism evidence="4 5">
    <name type="scientific">Pseudomonas chlororaphis</name>
    <dbReference type="NCBI Taxonomy" id="587753"/>
    <lineage>
        <taxon>Bacteria</taxon>
        <taxon>Pseudomonadati</taxon>
        <taxon>Pseudomonadota</taxon>
        <taxon>Gammaproteobacteria</taxon>
        <taxon>Pseudomonadales</taxon>
        <taxon>Pseudomonadaceae</taxon>
        <taxon>Pseudomonas</taxon>
    </lineage>
</organism>
<dbReference type="Pfam" id="PF12802">
    <property type="entry name" value="MarR_2"/>
    <property type="match status" value="1"/>
</dbReference>
<name>A0A0A6FEW0_9PSED</name>
<dbReference type="Gene3D" id="3.40.630.30">
    <property type="match status" value="1"/>
</dbReference>
<dbReference type="Gene3D" id="1.10.10.10">
    <property type="entry name" value="Winged helix-like DNA-binding domain superfamily/Winged helix DNA-binding domain"/>
    <property type="match status" value="1"/>
</dbReference>
<dbReference type="PRINTS" id="PR00598">
    <property type="entry name" value="HTHMARR"/>
</dbReference>
<dbReference type="GO" id="GO:0003700">
    <property type="term" value="F:DNA-binding transcription factor activity"/>
    <property type="evidence" value="ECO:0007669"/>
    <property type="project" value="InterPro"/>
</dbReference>
<dbReference type="InterPro" id="IPR036390">
    <property type="entry name" value="WH_DNA-bd_sf"/>
</dbReference>
<dbReference type="Pfam" id="PF00583">
    <property type="entry name" value="Acetyltransf_1"/>
    <property type="match status" value="1"/>
</dbReference>
<dbReference type="SUPFAM" id="SSF55729">
    <property type="entry name" value="Acyl-CoA N-acyltransferases (Nat)"/>
    <property type="match status" value="1"/>
</dbReference>
<dbReference type="InterPro" id="IPR036388">
    <property type="entry name" value="WH-like_DNA-bd_sf"/>
</dbReference>
<dbReference type="InterPro" id="IPR050769">
    <property type="entry name" value="NAT_camello-type"/>
</dbReference>